<dbReference type="OrthoDB" id="5391403at2759"/>
<evidence type="ECO:0000256" key="7">
    <source>
        <dbReference type="ARBA" id="ARBA00022679"/>
    </source>
</evidence>
<protein>
    <recommendedName>
        <fullName evidence="5">dihydrolipoyllysine-residue succinyltransferase</fullName>
        <ecNumber evidence="5">2.3.1.61</ecNumber>
    </recommendedName>
    <alternativeName>
        <fullName evidence="12">2-oxoglutarate dehydrogenase complex component E2</fullName>
    </alternativeName>
</protein>
<comment type="pathway">
    <text evidence="3">Amino-acid degradation; L-lysine degradation via saccharopine pathway; glutaryl-CoA from L-lysine: step 6/6.</text>
</comment>
<evidence type="ECO:0000256" key="11">
    <source>
        <dbReference type="ARBA" id="ARBA00023315"/>
    </source>
</evidence>
<keyword evidence="8" id="KW-0450">Lipoyl</keyword>
<feature type="domain" description="Lipoyl-binding" evidence="14">
    <location>
        <begin position="69"/>
        <end position="144"/>
    </location>
</feature>
<feature type="compositionally biased region" description="Low complexity" evidence="13">
    <location>
        <begin position="179"/>
        <end position="189"/>
    </location>
</feature>
<dbReference type="GO" id="GO:0033512">
    <property type="term" value="P:L-lysine catabolic process to acetyl-CoA via saccharopine"/>
    <property type="evidence" value="ECO:0007669"/>
    <property type="project" value="UniProtKB-UniPathway"/>
</dbReference>
<dbReference type="InterPro" id="IPR023213">
    <property type="entry name" value="CAT-like_dom_sf"/>
</dbReference>
<comment type="cofactor">
    <cofactor evidence="1">
        <name>(R)-lipoate</name>
        <dbReference type="ChEBI" id="CHEBI:83088"/>
    </cofactor>
</comment>
<dbReference type="PANTHER" id="PTHR43416:SF5">
    <property type="entry name" value="DIHYDROLIPOYLLYSINE-RESIDUE SUCCINYLTRANSFERASE COMPONENT OF 2-OXOGLUTARATE DEHYDROGENASE COMPLEX, MITOCHONDRIAL"/>
    <property type="match status" value="1"/>
</dbReference>
<dbReference type="InterPro" id="IPR050537">
    <property type="entry name" value="2-oxoacid_dehydrogenase"/>
</dbReference>
<accession>A0A8H7RUC2</accession>
<evidence type="ECO:0000256" key="8">
    <source>
        <dbReference type="ARBA" id="ARBA00022823"/>
    </source>
</evidence>
<dbReference type="UniPathway" id="UPA00868">
    <property type="reaction ID" value="UER00840"/>
</dbReference>
<evidence type="ECO:0000256" key="12">
    <source>
        <dbReference type="ARBA" id="ARBA00032406"/>
    </source>
</evidence>
<evidence type="ECO:0000256" key="3">
    <source>
        <dbReference type="ARBA" id="ARBA00005145"/>
    </source>
</evidence>
<comment type="subcellular location">
    <subcellularLocation>
        <location evidence="2">Mitochondrion</location>
    </subcellularLocation>
</comment>
<dbReference type="InterPro" id="IPR011053">
    <property type="entry name" value="Single_hybrid_motif"/>
</dbReference>
<keyword evidence="10" id="KW-0496">Mitochondrion</keyword>
<dbReference type="CDD" id="cd06849">
    <property type="entry name" value="lipoyl_domain"/>
    <property type="match status" value="1"/>
</dbReference>
<evidence type="ECO:0000256" key="6">
    <source>
        <dbReference type="ARBA" id="ARBA00022532"/>
    </source>
</evidence>
<dbReference type="GO" id="GO:0006099">
    <property type="term" value="P:tricarboxylic acid cycle"/>
    <property type="evidence" value="ECO:0007669"/>
    <property type="project" value="UniProtKB-KW"/>
</dbReference>
<evidence type="ECO:0000256" key="5">
    <source>
        <dbReference type="ARBA" id="ARBA00012945"/>
    </source>
</evidence>
<feature type="region of interest" description="Disordered" evidence="13">
    <location>
        <begin position="146"/>
        <end position="227"/>
    </location>
</feature>
<evidence type="ECO:0000256" key="13">
    <source>
        <dbReference type="SAM" id="MobiDB-lite"/>
    </source>
</evidence>
<evidence type="ECO:0000256" key="10">
    <source>
        <dbReference type="ARBA" id="ARBA00023128"/>
    </source>
</evidence>
<feature type="compositionally biased region" description="Low complexity" evidence="13">
    <location>
        <begin position="204"/>
        <end position="213"/>
    </location>
</feature>
<dbReference type="Pfam" id="PF00364">
    <property type="entry name" value="Biotin_lipoyl"/>
    <property type="match status" value="1"/>
</dbReference>
<dbReference type="PANTHER" id="PTHR43416">
    <property type="entry name" value="DIHYDROLIPOYLLYSINE-RESIDUE SUCCINYLTRANSFERASE COMPONENT OF 2-OXOGLUTARATE DEHYDROGENASE COMPLEX, MITOCHONDRIAL-RELATED"/>
    <property type="match status" value="1"/>
</dbReference>
<keyword evidence="11" id="KW-0012">Acyltransferase</keyword>
<dbReference type="Gene3D" id="2.40.50.100">
    <property type="match status" value="1"/>
</dbReference>
<evidence type="ECO:0000256" key="1">
    <source>
        <dbReference type="ARBA" id="ARBA00001938"/>
    </source>
</evidence>
<dbReference type="PROSITE" id="PS00189">
    <property type="entry name" value="LIPOYL"/>
    <property type="match status" value="1"/>
</dbReference>
<keyword evidence="9" id="KW-0809">Transit peptide</keyword>
<comment type="caution">
    <text evidence="15">The sequence shown here is derived from an EMBL/GenBank/DDBJ whole genome shotgun (WGS) entry which is preliminary data.</text>
</comment>
<dbReference type="GO" id="GO:0004149">
    <property type="term" value="F:dihydrolipoyllysine-residue succinyltransferase activity"/>
    <property type="evidence" value="ECO:0007669"/>
    <property type="project" value="UniProtKB-EC"/>
</dbReference>
<dbReference type="InterPro" id="IPR003016">
    <property type="entry name" value="2-oxoA_DH_lipoyl-BS"/>
</dbReference>
<evidence type="ECO:0000256" key="9">
    <source>
        <dbReference type="ARBA" id="ARBA00022946"/>
    </source>
</evidence>
<evidence type="ECO:0000256" key="2">
    <source>
        <dbReference type="ARBA" id="ARBA00004173"/>
    </source>
</evidence>
<reference evidence="15 16" key="1">
    <citation type="submission" date="2020-12" db="EMBL/GenBank/DDBJ databases">
        <title>Metabolic potential, ecology and presence of endohyphal bacteria is reflected in genomic diversity of Mucoromycotina.</title>
        <authorList>
            <person name="Muszewska A."/>
            <person name="Okrasinska A."/>
            <person name="Steczkiewicz K."/>
            <person name="Drgas O."/>
            <person name="Orlowska M."/>
            <person name="Perlinska-Lenart U."/>
            <person name="Aleksandrzak-Piekarczyk T."/>
            <person name="Szatraj K."/>
            <person name="Zielenkiewicz U."/>
            <person name="Pilsyk S."/>
            <person name="Malc E."/>
            <person name="Mieczkowski P."/>
            <person name="Kruszewska J.S."/>
            <person name="Biernat P."/>
            <person name="Pawlowska J."/>
        </authorList>
    </citation>
    <scope>NUCLEOTIDE SEQUENCE [LARGE SCALE GENOMIC DNA]</scope>
    <source>
        <strain evidence="15 16">CBS 142.35</strain>
    </source>
</reference>
<dbReference type="Pfam" id="PF00198">
    <property type="entry name" value="2-oxoacid_dh"/>
    <property type="match status" value="1"/>
</dbReference>
<organism evidence="15 16">
    <name type="scientific">Circinella minor</name>
    <dbReference type="NCBI Taxonomy" id="1195481"/>
    <lineage>
        <taxon>Eukaryota</taxon>
        <taxon>Fungi</taxon>
        <taxon>Fungi incertae sedis</taxon>
        <taxon>Mucoromycota</taxon>
        <taxon>Mucoromycotina</taxon>
        <taxon>Mucoromycetes</taxon>
        <taxon>Mucorales</taxon>
        <taxon>Lichtheimiaceae</taxon>
        <taxon>Circinella</taxon>
    </lineage>
</organism>
<feature type="compositionally biased region" description="Basic and acidic residues" evidence="13">
    <location>
        <begin position="216"/>
        <end position="227"/>
    </location>
</feature>
<dbReference type="NCBIfam" id="TIGR01347">
    <property type="entry name" value="sucB"/>
    <property type="match status" value="1"/>
</dbReference>
<dbReference type="SUPFAM" id="SSF51230">
    <property type="entry name" value="Single hybrid motif"/>
    <property type="match status" value="1"/>
</dbReference>
<sequence length="456" mass="49738">SSRIAPMAMRSLSASARRVVSRHATTTFHQATRNLHVQVPSAMYIRSDRLSHSSLNKGVAHTQVRYYADKVVKVPQMAESISEGTLKQWVKQVGEFVHQDEEIATIETDKVDVTVNSPASGTIIEVYAQEEDNVEVGADFFKLELGDAPKEGSAPPPKKEEAPKQAEEETSKPVEEAPKQPAAAAAAAPAPAPAPTPEAPKPAAPKQAAAPQTISEEDKKVIGSRSEHRVKMNRMRLRIAERLKQSQDTAASLTTFNEIDMTNLMALRSEYKDAVIKKHGVKFGFMSAFAKASAVALEEIPAVNGSIDGNEIVYHDYVDMSIAVATPKGLVTPVLRNVEDMSLIDIEKSIAHMGQKARDNKITIEDMAGGTFTISNGGVFGSLMGTPIINLPQTAILGMHAIKERPIAVNGKVEIRPMMYVALTYDHRLVDGREAVTFLVRLKEMVEDPRRFLLGV</sequence>
<name>A0A8H7RUC2_9FUNG</name>
<dbReference type="AlphaFoldDB" id="A0A8H7RUC2"/>
<dbReference type="FunFam" id="3.30.559.10:FF:000006">
    <property type="entry name" value="Dihydrolipoyllysine-residue succinyltransferase component of 2-oxoglutarate dehydrogenase complex, mitochondrial"/>
    <property type="match status" value="1"/>
</dbReference>
<dbReference type="PROSITE" id="PS50968">
    <property type="entry name" value="BIOTINYL_LIPOYL"/>
    <property type="match status" value="1"/>
</dbReference>
<dbReference type="InterPro" id="IPR006255">
    <property type="entry name" value="SucB"/>
</dbReference>
<dbReference type="Proteomes" id="UP000646827">
    <property type="component" value="Unassembled WGS sequence"/>
</dbReference>
<dbReference type="Gene3D" id="3.30.559.10">
    <property type="entry name" value="Chloramphenicol acetyltransferase-like domain"/>
    <property type="match status" value="1"/>
</dbReference>
<evidence type="ECO:0000256" key="4">
    <source>
        <dbReference type="ARBA" id="ARBA00007317"/>
    </source>
</evidence>
<feature type="compositionally biased region" description="Basic and acidic residues" evidence="13">
    <location>
        <begin position="157"/>
        <end position="178"/>
    </location>
</feature>
<dbReference type="EMBL" id="JAEPRB010000261">
    <property type="protein sequence ID" value="KAG2217949.1"/>
    <property type="molecule type" value="Genomic_DNA"/>
</dbReference>
<keyword evidence="16" id="KW-1185">Reference proteome</keyword>
<comment type="similarity">
    <text evidence="4">Belongs to the 2-oxoacid dehydrogenase family.</text>
</comment>
<keyword evidence="6" id="KW-0816">Tricarboxylic acid cycle</keyword>
<proteinExistence type="inferred from homology"/>
<keyword evidence="7" id="KW-0808">Transferase</keyword>
<dbReference type="GO" id="GO:0005739">
    <property type="term" value="C:mitochondrion"/>
    <property type="evidence" value="ECO:0007669"/>
    <property type="project" value="UniProtKB-SubCell"/>
</dbReference>
<gene>
    <name evidence="15" type="ORF">INT45_008565</name>
</gene>
<evidence type="ECO:0000313" key="15">
    <source>
        <dbReference type="EMBL" id="KAG2217949.1"/>
    </source>
</evidence>
<evidence type="ECO:0000259" key="14">
    <source>
        <dbReference type="PROSITE" id="PS50968"/>
    </source>
</evidence>
<dbReference type="SUPFAM" id="SSF52777">
    <property type="entry name" value="CoA-dependent acyltransferases"/>
    <property type="match status" value="1"/>
</dbReference>
<feature type="compositionally biased region" description="Pro residues" evidence="13">
    <location>
        <begin position="190"/>
        <end position="203"/>
    </location>
</feature>
<dbReference type="InterPro" id="IPR000089">
    <property type="entry name" value="Biotin_lipoyl"/>
</dbReference>
<dbReference type="InterPro" id="IPR001078">
    <property type="entry name" value="2-oxoacid_DH_actylTfrase"/>
</dbReference>
<dbReference type="GO" id="GO:0045252">
    <property type="term" value="C:oxoglutarate dehydrogenase complex"/>
    <property type="evidence" value="ECO:0007669"/>
    <property type="project" value="InterPro"/>
</dbReference>
<feature type="non-terminal residue" evidence="15">
    <location>
        <position position="1"/>
    </location>
</feature>
<evidence type="ECO:0000313" key="16">
    <source>
        <dbReference type="Proteomes" id="UP000646827"/>
    </source>
</evidence>
<dbReference type="EC" id="2.3.1.61" evidence="5"/>